<organism evidence="2 3">
    <name type="scientific">Bradyrhizobium yuanmingense</name>
    <dbReference type="NCBI Taxonomy" id="108015"/>
    <lineage>
        <taxon>Bacteria</taxon>
        <taxon>Pseudomonadati</taxon>
        <taxon>Pseudomonadota</taxon>
        <taxon>Alphaproteobacteria</taxon>
        <taxon>Hyphomicrobiales</taxon>
        <taxon>Nitrobacteraceae</taxon>
        <taxon>Bradyrhizobium</taxon>
    </lineage>
</organism>
<dbReference type="CDD" id="cd02440">
    <property type="entry name" value="AdoMet_MTases"/>
    <property type="match status" value="1"/>
</dbReference>
<proteinExistence type="predicted"/>
<comment type="caution">
    <text evidence="2">The sequence shown here is derived from an EMBL/GenBank/DDBJ whole genome shotgun (WGS) entry which is preliminary data.</text>
</comment>
<dbReference type="InterPro" id="IPR029063">
    <property type="entry name" value="SAM-dependent_MTases_sf"/>
</dbReference>
<evidence type="ECO:0000313" key="3">
    <source>
        <dbReference type="Proteomes" id="UP001565474"/>
    </source>
</evidence>
<keyword evidence="2" id="KW-0489">Methyltransferase</keyword>
<dbReference type="SUPFAM" id="SSF53335">
    <property type="entry name" value="S-adenosyl-L-methionine-dependent methyltransferases"/>
    <property type="match status" value="1"/>
</dbReference>
<dbReference type="RefSeq" id="WP_036045190.1">
    <property type="nucleotide sequence ID" value="NZ_JBGBYD010000002.1"/>
</dbReference>
<evidence type="ECO:0000256" key="1">
    <source>
        <dbReference type="SAM" id="MobiDB-lite"/>
    </source>
</evidence>
<reference evidence="2 3" key="1">
    <citation type="submission" date="2024-07" db="EMBL/GenBank/DDBJ databases">
        <title>Genomic Encyclopedia of Type Strains, Phase V (KMG-V): Genome sequencing to study the core and pangenomes of soil and plant-associated prokaryotes.</title>
        <authorList>
            <person name="Whitman W."/>
        </authorList>
    </citation>
    <scope>NUCLEOTIDE SEQUENCE [LARGE SCALE GENOMIC DNA]</scope>
    <source>
        <strain evidence="2 3">USDA 222</strain>
    </source>
</reference>
<name>A0ABV4GR24_9BRAD</name>
<gene>
    <name evidence="2" type="ORF">ABH992_006807</name>
</gene>
<dbReference type="EMBL" id="JBGBZN010000002">
    <property type="protein sequence ID" value="MEY9474408.1"/>
    <property type="molecule type" value="Genomic_DNA"/>
</dbReference>
<dbReference type="Proteomes" id="UP001565474">
    <property type="component" value="Unassembled WGS sequence"/>
</dbReference>
<dbReference type="GO" id="GO:0008168">
    <property type="term" value="F:methyltransferase activity"/>
    <property type="evidence" value="ECO:0007669"/>
    <property type="project" value="UniProtKB-KW"/>
</dbReference>
<accession>A0ABV4GR24</accession>
<feature type="region of interest" description="Disordered" evidence="1">
    <location>
        <begin position="468"/>
        <end position="496"/>
    </location>
</feature>
<evidence type="ECO:0000313" key="2">
    <source>
        <dbReference type="EMBL" id="MEY9474408.1"/>
    </source>
</evidence>
<protein>
    <submittedName>
        <fullName evidence="2">SAM-dependent methyltransferase</fullName>
    </submittedName>
</protein>
<keyword evidence="2" id="KW-0808">Transferase</keyword>
<dbReference type="Gene3D" id="3.40.50.150">
    <property type="entry name" value="Vaccinia Virus protein VP39"/>
    <property type="match status" value="1"/>
</dbReference>
<dbReference type="GO" id="GO:0032259">
    <property type="term" value="P:methylation"/>
    <property type="evidence" value="ECO:0007669"/>
    <property type="project" value="UniProtKB-KW"/>
</dbReference>
<keyword evidence="3" id="KW-1185">Reference proteome</keyword>
<sequence>MIPGIADQKALRLLVVIASYGTANDAYLDRVIREYRSMSFDVDIMIISNMNKKPAAEIECVVGLPNKNPWSLPFAHKELFAARVDQYDLFIYSEDDILVTERNIRAVLDVTAVLVEDEVAGWMLVERASSGALNYPQAHGSFHWDCTSVTSRGHYLLAHFTNEHAASYMLTQQQLARAIASGGFLVAPHEGKYDLPCTAATDPFTQCGFKKLIPISHIDDFSAHHLPNKYINRLGVDRKQLDAQLSVLMQIAREGNTVIPLFGAETRLWHSMYSKDYYEPARDEVLSGVPEKAAVLSIGSCSAANERRLLQRGNRVVAVPLDPVVGNGLAELGAEVVLGDVITARAKIATERFDRLLFVDVLQFVRDPAHLLRLFADLLAPDGRVIICAPNRPSLRYAWKCARSSNVFRRWGSFDSVGIHDTTVGKLRTWCAQAGLAIEKIERCAPDRVSPTFRFLSPILASDLVATATRRGSPKPSAREARGMEQMEVSGGSAVQ</sequence>
<dbReference type="Pfam" id="PF13489">
    <property type="entry name" value="Methyltransf_23"/>
    <property type="match status" value="1"/>
</dbReference>